<proteinExistence type="predicted"/>
<sequence length="74" mass="8977">YTFLLKKHHDFLSISSCAFLRTAITKRNISPSAFQIKCLFQMIHNHNFSLTWNCNRTFNLIFDVFIFHYRSKRF</sequence>
<protein>
    <submittedName>
        <fullName evidence="1">Uncharacterized protein</fullName>
    </submittedName>
</protein>
<feature type="non-terminal residue" evidence="1">
    <location>
        <position position="74"/>
    </location>
</feature>
<reference evidence="1" key="1">
    <citation type="journal article" date="2023" name="IScience">
        <title>Live-bearing cockroach genome reveals convergent evolutionary mechanisms linked to viviparity in insects and beyond.</title>
        <authorList>
            <person name="Fouks B."/>
            <person name="Harrison M.C."/>
            <person name="Mikhailova A.A."/>
            <person name="Marchal E."/>
            <person name="English S."/>
            <person name="Carruthers M."/>
            <person name="Jennings E.C."/>
            <person name="Chiamaka E.L."/>
            <person name="Frigard R.A."/>
            <person name="Pippel M."/>
            <person name="Attardo G.M."/>
            <person name="Benoit J.B."/>
            <person name="Bornberg-Bauer E."/>
            <person name="Tobe S.S."/>
        </authorList>
    </citation>
    <scope>NUCLEOTIDE SEQUENCE</scope>
    <source>
        <strain evidence="1">Stay&amp;Tobe</strain>
    </source>
</reference>
<name>A0AAD8EPP3_DIPPU</name>
<evidence type="ECO:0000313" key="1">
    <source>
        <dbReference type="EMBL" id="KAJ9597342.1"/>
    </source>
</evidence>
<evidence type="ECO:0000313" key="2">
    <source>
        <dbReference type="Proteomes" id="UP001233999"/>
    </source>
</evidence>
<comment type="caution">
    <text evidence="1">The sequence shown here is derived from an EMBL/GenBank/DDBJ whole genome shotgun (WGS) entry which is preliminary data.</text>
</comment>
<feature type="non-terminal residue" evidence="1">
    <location>
        <position position="1"/>
    </location>
</feature>
<dbReference type="EMBL" id="JASPKZ010001617">
    <property type="protein sequence ID" value="KAJ9597342.1"/>
    <property type="molecule type" value="Genomic_DNA"/>
</dbReference>
<dbReference type="Proteomes" id="UP001233999">
    <property type="component" value="Unassembled WGS sequence"/>
</dbReference>
<dbReference type="AlphaFoldDB" id="A0AAD8EPP3"/>
<reference evidence="1" key="2">
    <citation type="submission" date="2023-05" db="EMBL/GenBank/DDBJ databases">
        <authorList>
            <person name="Fouks B."/>
        </authorList>
    </citation>
    <scope>NUCLEOTIDE SEQUENCE</scope>
    <source>
        <strain evidence="1">Stay&amp;Tobe</strain>
        <tissue evidence="1">Testes</tissue>
    </source>
</reference>
<gene>
    <name evidence="1" type="ORF">L9F63_011813</name>
</gene>
<keyword evidence="2" id="KW-1185">Reference proteome</keyword>
<organism evidence="1 2">
    <name type="scientific">Diploptera punctata</name>
    <name type="common">Pacific beetle cockroach</name>
    <dbReference type="NCBI Taxonomy" id="6984"/>
    <lineage>
        <taxon>Eukaryota</taxon>
        <taxon>Metazoa</taxon>
        <taxon>Ecdysozoa</taxon>
        <taxon>Arthropoda</taxon>
        <taxon>Hexapoda</taxon>
        <taxon>Insecta</taxon>
        <taxon>Pterygota</taxon>
        <taxon>Neoptera</taxon>
        <taxon>Polyneoptera</taxon>
        <taxon>Dictyoptera</taxon>
        <taxon>Blattodea</taxon>
        <taxon>Blaberoidea</taxon>
        <taxon>Blaberidae</taxon>
        <taxon>Diplopterinae</taxon>
        <taxon>Diploptera</taxon>
    </lineage>
</organism>
<accession>A0AAD8EPP3</accession>